<dbReference type="OrthoDB" id="8421706at2"/>
<dbReference type="Proteomes" id="UP000092683">
    <property type="component" value="Unassembled WGS sequence"/>
</dbReference>
<protein>
    <submittedName>
        <fullName evidence="1">Uncharacterized protein</fullName>
    </submittedName>
</protein>
<dbReference type="AlphaFoldDB" id="A0A1B9D6Y6"/>
<comment type="caution">
    <text evidence="1">The sequence shown here is derived from an EMBL/GenBank/DDBJ whole genome shotgun (WGS) entry which is preliminary data.</text>
</comment>
<gene>
    <name evidence="1" type="ORF">A5677_22460</name>
</gene>
<evidence type="ECO:0000313" key="2">
    <source>
        <dbReference type="Proteomes" id="UP000092683"/>
    </source>
</evidence>
<proteinExistence type="predicted"/>
<organism evidence="1 2">
    <name type="scientific">Mycobacterium malmoense</name>
    <dbReference type="NCBI Taxonomy" id="1780"/>
    <lineage>
        <taxon>Bacteria</taxon>
        <taxon>Bacillati</taxon>
        <taxon>Actinomycetota</taxon>
        <taxon>Actinomycetes</taxon>
        <taxon>Mycobacteriales</taxon>
        <taxon>Mycobacteriaceae</taxon>
        <taxon>Mycobacterium</taxon>
    </lineage>
</organism>
<dbReference type="RefSeq" id="WP_065481792.1">
    <property type="nucleotide sequence ID" value="NZ_MBEE01000150.1"/>
</dbReference>
<accession>A0A1B9D6Y6</accession>
<sequence length="109" mass="12014">MPKNQDPAAVACALTASDHAARIAWIERLNATALDGYQRDGCRIRLRYRPAAAARARELVRRERQCCPFLHFDTEEDDDAFVVTIDAPTGLGAEADALFAPYIRSGDHG</sequence>
<dbReference type="EMBL" id="MBEE01000150">
    <property type="protein sequence ID" value="OCB51575.1"/>
    <property type="molecule type" value="Genomic_DNA"/>
</dbReference>
<name>A0A1B9D6Y6_MYCMA</name>
<reference evidence="1 2" key="1">
    <citation type="submission" date="2016-06" db="EMBL/GenBank/DDBJ databases">
        <authorList>
            <person name="Kjaerup R.B."/>
            <person name="Dalgaard T.S."/>
            <person name="Juul-Madsen H.R."/>
        </authorList>
    </citation>
    <scope>NUCLEOTIDE SEQUENCE [LARGE SCALE GENOMIC DNA]</scope>
    <source>
        <strain evidence="1 2">E3012</strain>
    </source>
</reference>
<evidence type="ECO:0000313" key="1">
    <source>
        <dbReference type="EMBL" id="OCB51575.1"/>
    </source>
</evidence>